<dbReference type="GO" id="GO:0008270">
    <property type="term" value="F:zinc ion binding"/>
    <property type="evidence" value="ECO:0007669"/>
    <property type="project" value="TreeGrafter"/>
</dbReference>
<protein>
    <submittedName>
        <fullName evidence="11">Lipopolysaccharide-induced tumor necrosis factor-alpha factor</fullName>
    </submittedName>
</protein>
<organism evidence="11 12">
    <name type="scientific">Fasciola hepatica</name>
    <name type="common">Liver fluke</name>
    <dbReference type="NCBI Taxonomy" id="6192"/>
    <lineage>
        <taxon>Eukaryota</taxon>
        <taxon>Metazoa</taxon>
        <taxon>Spiralia</taxon>
        <taxon>Lophotrochozoa</taxon>
        <taxon>Platyhelminthes</taxon>
        <taxon>Trematoda</taxon>
        <taxon>Digenea</taxon>
        <taxon>Plagiorchiida</taxon>
        <taxon>Echinostomata</taxon>
        <taxon>Echinostomatoidea</taxon>
        <taxon>Fasciolidae</taxon>
        <taxon>Fasciola</taxon>
    </lineage>
</organism>
<dbReference type="PANTHER" id="PTHR23292:SF6">
    <property type="entry name" value="FI16602P1-RELATED"/>
    <property type="match status" value="1"/>
</dbReference>
<evidence type="ECO:0000313" key="12">
    <source>
        <dbReference type="Proteomes" id="UP000230066"/>
    </source>
</evidence>
<keyword evidence="9" id="KW-1133">Transmembrane helix</keyword>
<comment type="subcellular location">
    <subcellularLocation>
        <location evidence="2">Endosome membrane</location>
        <topology evidence="2">Peripheral membrane protein</topology>
    </subcellularLocation>
    <subcellularLocation>
        <location evidence="1">Late endosome membrane</location>
    </subcellularLocation>
    <subcellularLocation>
        <location evidence="3">Lysosome membrane</location>
        <topology evidence="3">Peripheral membrane protein</topology>
        <orientation evidence="3">Cytoplasmic side</orientation>
    </subcellularLocation>
</comment>
<dbReference type="SMART" id="SM00714">
    <property type="entry name" value="LITAF"/>
    <property type="match status" value="1"/>
</dbReference>
<feature type="domain" description="LITAF" evidence="10">
    <location>
        <begin position="73"/>
        <end position="162"/>
    </location>
</feature>
<dbReference type="GO" id="GO:0031902">
    <property type="term" value="C:late endosome membrane"/>
    <property type="evidence" value="ECO:0007669"/>
    <property type="project" value="UniProtKB-SubCell"/>
</dbReference>
<dbReference type="InterPro" id="IPR037519">
    <property type="entry name" value="LITAF_fam"/>
</dbReference>
<evidence type="ECO:0000256" key="9">
    <source>
        <dbReference type="SAM" id="Phobius"/>
    </source>
</evidence>
<evidence type="ECO:0000256" key="3">
    <source>
        <dbReference type="ARBA" id="ARBA00004630"/>
    </source>
</evidence>
<dbReference type="EMBL" id="JXXN02004509">
    <property type="protein sequence ID" value="THD20538.1"/>
    <property type="molecule type" value="Genomic_DNA"/>
</dbReference>
<evidence type="ECO:0000313" key="11">
    <source>
        <dbReference type="EMBL" id="THD20538.1"/>
    </source>
</evidence>
<reference evidence="11" key="1">
    <citation type="submission" date="2019-03" db="EMBL/GenBank/DDBJ databases">
        <title>Improved annotation for the trematode Fasciola hepatica.</title>
        <authorList>
            <person name="Choi Y.-J."/>
            <person name="Martin J."/>
            <person name="Mitreva M."/>
        </authorList>
    </citation>
    <scope>NUCLEOTIDE SEQUENCE [LARGE SCALE GENOMIC DNA]</scope>
</reference>
<accession>A0A4E0RFR7</accession>
<evidence type="ECO:0000256" key="1">
    <source>
        <dbReference type="ARBA" id="ARBA00004414"/>
    </source>
</evidence>
<dbReference type="Pfam" id="PF10601">
    <property type="entry name" value="zf-LITAF-like"/>
    <property type="match status" value="1"/>
</dbReference>
<evidence type="ECO:0000256" key="8">
    <source>
        <dbReference type="SAM" id="MobiDB-lite"/>
    </source>
</evidence>
<dbReference type="PROSITE" id="PS51837">
    <property type="entry name" value="LITAF"/>
    <property type="match status" value="1"/>
</dbReference>
<dbReference type="AlphaFoldDB" id="A0A4E0RFR7"/>
<feature type="compositionally biased region" description="Pro residues" evidence="8">
    <location>
        <begin position="1"/>
        <end position="18"/>
    </location>
</feature>
<proteinExistence type="inferred from homology"/>
<evidence type="ECO:0000256" key="6">
    <source>
        <dbReference type="ARBA" id="ARBA00022833"/>
    </source>
</evidence>
<gene>
    <name evidence="11" type="ORF">D915_008329</name>
</gene>
<name>A0A4E0RFR7_FASHE</name>
<keyword evidence="6" id="KW-0862">Zinc</keyword>
<evidence type="ECO:0000256" key="4">
    <source>
        <dbReference type="ARBA" id="ARBA00005975"/>
    </source>
</evidence>
<keyword evidence="9" id="KW-0812">Transmembrane</keyword>
<comment type="caution">
    <text evidence="11">The sequence shown here is derived from an EMBL/GenBank/DDBJ whole genome shotgun (WGS) entry which is preliminary data.</text>
</comment>
<dbReference type="InterPro" id="IPR006629">
    <property type="entry name" value="LITAF"/>
</dbReference>
<dbReference type="PANTHER" id="PTHR23292">
    <property type="entry name" value="LIPOPOLYSACCHARIDE-INDUCED TUMOR NECROSIS FACTOR-ALPHA FACTOR"/>
    <property type="match status" value="1"/>
</dbReference>
<feature type="region of interest" description="Disordered" evidence="8">
    <location>
        <begin position="1"/>
        <end position="48"/>
    </location>
</feature>
<dbReference type="Proteomes" id="UP000230066">
    <property type="component" value="Unassembled WGS sequence"/>
</dbReference>
<evidence type="ECO:0000256" key="2">
    <source>
        <dbReference type="ARBA" id="ARBA00004481"/>
    </source>
</evidence>
<keyword evidence="12" id="KW-1185">Reference proteome</keyword>
<keyword evidence="7 9" id="KW-0472">Membrane</keyword>
<keyword evidence="5" id="KW-0479">Metal-binding</keyword>
<sequence>MDKPPPYSPQERPPPAQPSAPYAYIGHTTSAPSYPGGPPPYPSVGDTPGQPPQIGFVIPSTANQSYTAYTVPSTTVVVQPNRQPSVLHFGRDPVMVTCPGCGHYGLTKATPESGCLVWLICGLLCLFGLWCGCCLIPFCITSAKNVKHTCVNCRRQLGRFAPL</sequence>
<dbReference type="GO" id="GO:0005765">
    <property type="term" value="C:lysosomal membrane"/>
    <property type="evidence" value="ECO:0007669"/>
    <property type="project" value="UniProtKB-SubCell"/>
</dbReference>
<evidence type="ECO:0000256" key="5">
    <source>
        <dbReference type="ARBA" id="ARBA00022723"/>
    </source>
</evidence>
<feature type="transmembrane region" description="Helical" evidence="9">
    <location>
        <begin position="116"/>
        <end position="140"/>
    </location>
</feature>
<comment type="similarity">
    <text evidence="4">Belongs to the CDIP1/LITAF family.</text>
</comment>
<evidence type="ECO:0000256" key="7">
    <source>
        <dbReference type="ARBA" id="ARBA00023136"/>
    </source>
</evidence>
<evidence type="ECO:0000259" key="10">
    <source>
        <dbReference type="PROSITE" id="PS51837"/>
    </source>
</evidence>